<accession>A0A1H8WX76</accession>
<sequence>MGSHKSVESRDLLHGLKAVASGHRVTALPNQGIPANPHSEGTGSIPVKLSLSPSL</sequence>
<proteinExistence type="predicted"/>
<dbReference type="EMBL" id="FOCX01000086">
    <property type="protein sequence ID" value="SEP32284.1"/>
    <property type="molecule type" value="Genomic_DNA"/>
</dbReference>
<dbReference type="Proteomes" id="UP000198775">
    <property type="component" value="Unassembled WGS sequence"/>
</dbReference>
<dbReference type="AlphaFoldDB" id="A0A1H8WX76"/>
<reference evidence="3" key="1">
    <citation type="submission" date="2016-10" db="EMBL/GenBank/DDBJ databases">
        <authorList>
            <person name="Varghese N."/>
            <person name="Submissions S."/>
        </authorList>
    </citation>
    <scope>NUCLEOTIDE SEQUENCE [LARGE SCALE GENOMIC DNA]</scope>
    <source>
        <strain evidence="3">IBRC-M 10043</strain>
    </source>
</reference>
<organism evidence="2 3">
    <name type="scientific">Halorientalis persicus</name>
    <dbReference type="NCBI Taxonomy" id="1367881"/>
    <lineage>
        <taxon>Archaea</taxon>
        <taxon>Methanobacteriati</taxon>
        <taxon>Methanobacteriota</taxon>
        <taxon>Stenosarchaea group</taxon>
        <taxon>Halobacteria</taxon>
        <taxon>Halobacteriales</taxon>
        <taxon>Haloarculaceae</taxon>
        <taxon>Halorientalis</taxon>
    </lineage>
</organism>
<gene>
    <name evidence="2" type="ORF">SAMN05216388_10862</name>
</gene>
<protein>
    <submittedName>
        <fullName evidence="2">Uncharacterized protein</fullName>
    </submittedName>
</protein>
<evidence type="ECO:0000313" key="2">
    <source>
        <dbReference type="EMBL" id="SEP32284.1"/>
    </source>
</evidence>
<evidence type="ECO:0000313" key="3">
    <source>
        <dbReference type="Proteomes" id="UP000198775"/>
    </source>
</evidence>
<name>A0A1H8WX76_9EURY</name>
<feature type="region of interest" description="Disordered" evidence="1">
    <location>
        <begin position="27"/>
        <end position="55"/>
    </location>
</feature>
<keyword evidence="3" id="KW-1185">Reference proteome</keyword>
<evidence type="ECO:0000256" key="1">
    <source>
        <dbReference type="SAM" id="MobiDB-lite"/>
    </source>
</evidence>